<dbReference type="AlphaFoldDB" id="A0AAD0S280"/>
<feature type="domain" description="AB hydrolase-1" evidence="5">
    <location>
        <begin position="61"/>
        <end position="298"/>
    </location>
</feature>
<dbReference type="InterPro" id="IPR000073">
    <property type="entry name" value="AB_hydrolase_1"/>
</dbReference>
<feature type="active site" description="Charge relay system" evidence="4">
    <location>
        <position position="265"/>
    </location>
</feature>
<dbReference type="RefSeq" id="WP_065979438.1">
    <property type="nucleotide sequence ID" value="NZ_CP032090.1"/>
</dbReference>
<dbReference type="GO" id="GO:0034338">
    <property type="term" value="F:short-chain carboxylesterase activity"/>
    <property type="evidence" value="ECO:0007669"/>
    <property type="project" value="TreeGrafter"/>
</dbReference>
<dbReference type="PANTHER" id="PTHR10794:SF94">
    <property type="entry name" value="ESTERASE YHET-RELATED"/>
    <property type="match status" value="1"/>
</dbReference>
<evidence type="ECO:0000313" key="7">
    <source>
        <dbReference type="Proteomes" id="UP000264605"/>
    </source>
</evidence>
<dbReference type="KEGG" id="pdj:D0907_15750"/>
<dbReference type="GeneID" id="99506934"/>
<feature type="active site" description="Charge relay system" evidence="4">
    <location>
        <position position="138"/>
    </location>
</feature>
<keyword evidence="2" id="KW-0719">Serine esterase</keyword>
<evidence type="ECO:0000256" key="2">
    <source>
        <dbReference type="ARBA" id="ARBA00022487"/>
    </source>
</evidence>
<dbReference type="Pfam" id="PF00561">
    <property type="entry name" value="Abhydrolase_1"/>
    <property type="match status" value="1"/>
</dbReference>
<dbReference type="Proteomes" id="UP000264605">
    <property type="component" value="Chromosome"/>
</dbReference>
<keyword evidence="3 6" id="KW-0378">Hydrolase</keyword>
<evidence type="ECO:0000256" key="4">
    <source>
        <dbReference type="PIRSR" id="PIRSR005211-1"/>
    </source>
</evidence>
<comment type="similarity">
    <text evidence="1">Belongs to the AB hydrolase superfamily. AB hydrolase 4 family.</text>
</comment>
<dbReference type="InterPro" id="IPR050960">
    <property type="entry name" value="AB_hydrolase_4_sf"/>
</dbReference>
<sequence length="333" mass="37990">MLPEFKPAWWMRNRHLQTIMPRFFRPFHNTRYDLSTIDTPDGDFLELAWAQPHNEHAPLAIVLHGLEGNINSFYAKGMMKKLKQQGFAVVLMHFRNCSREVNRLARAYHSGETEDLRFFINHLKNTFPSRPLFAVGFSLGGNVLAKYLGEQGSQSNLHGAAVVSAPFDLSASCEVIRKSLGKIYQKYLLDRMKKSMQRKLPQIEQQISLTPEKLMAIDDLWQFDNLLTAPLHGFAGAEDYYQQASAKPFLKTIATPTLIVHSKDDPMLSIKAVPDSTDVSEHVTLRISEKGGHVGFISGNNPFKPEYWLERIVPEYFQQLVKKSSDDHSTRKT</sequence>
<dbReference type="InterPro" id="IPR029058">
    <property type="entry name" value="AB_hydrolase_fold"/>
</dbReference>
<organism evidence="6 7">
    <name type="scientific">Pseudoalteromonas lipolytica</name>
    <dbReference type="NCBI Taxonomy" id="570156"/>
    <lineage>
        <taxon>Bacteria</taxon>
        <taxon>Pseudomonadati</taxon>
        <taxon>Pseudomonadota</taxon>
        <taxon>Gammaproteobacteria</taxon>
        <taxon>Alteromonadales</taxon>
        <taxon>Pseudoalteromonadaceae</taxon>
        <taxon>Pseudoalteromonas</taxon>
    </lineage>
</organism>
<dbReference type="InterPro" id="IPR012020">
    <property type="entry name" value="ABHD4"/>
</dbReference>
<reference evidence="6 7" key="1">
    <citation type="submission" date="2018-08" db="EMBL/GenBank/DDBJ databases">
        <title>Draft genome sequence of Pseudoalteromonas donghaensis HJ51.</title>
        <authorList>
            <person name="Oh J."/>
            <person name="Roh D."/>
        </authorList>
    </citation>
    <scope>NUCLEOTIDE SEQUENCE [LARGE SCALE GENOMIC DNA]</scope>
    <source>
        <strain evidence="6 7">HJ51</strain>
    </source>
</reference>
<dbReference type="PROSITE" id="PS01133">
    <property type="entry name" value="UPF0017"/>
    <property type="match status" value="1"/>
</dbReference>
<evidence type="ECO:0000259" key="5">
    <source>
        <dbReference type="Pfam" id="PF00561"/>
    </source>
</evidence>
<name>A0AAD0S280_9GAMM</name>
<dbReference type="GO" id="GO:0047372">
    <property type="term" value="F:monoacylglycerol lipase activity"/>
    <property type="evidence" value="ECO:0007669"/>
    <property type="project" value="TreeGrafter"/>
</dbReference>
<dbReference type="PANTHER" id="PTHR10794">
    <property type="entry name" value="ABHYDROLASE DOMAIN-CONTAINING PROTEIN"/>
    <property type="match status" value="1"/>
</dbReference>
<proteinExistence type="inferred from homology"/>
<evidence type="ECO:0000256" key="3">
    <source>
        <dbReference type="ARBA" id="ARBA00022801"/>
    </source>
</evidence>
<feature type="active site" description="Charge relay system" evidence="4">
    <location>
        <position position="293"/>
    </location>
</feature>
<gene>
    <name evidence="6" type="ORF">D0907_15750</name>
</gene>
<dbReference type="Gene3D" id="3.40.50.1820">
    <property type="entry name" value="alpha/beta hydrolase"/>
    <property type="match status" value="1"/>
</dbReference>
<dbReference type="InterPro" id="IPR000952">
    <property type="entry name" value="AB_hydrolase_4_CS"/>
</dbReference>
<evidence type="ECO:0000313" key="6">
    <source>
        <dbReference type="EMBL" id="AXV66646.1"/>
    </source>
</evidence>
<dbReference type="SUPFAM" id="SSF53474">
    <property type="entry name" value="alpha/beta-Hydrolases"/>
    <property type="match status" value="1"/>
</dbReference>
<dbReference type="EMBL" id="CP032090">
    <property type="protein sequence ID" value="AXV66646.1"/>
    <property type="molecule type" value="Genomic_DNA"/>
</dbReference>
<protein>
    <submittedName>
        <fullName evidence="6">Hydrolase</fullName>
    </submittedName>
</protein>
<dbReference type="PIRSF" id="PIRSF005211">
    <property type="entry name" value="Ab_hydro_YheT"/>
    <property type="match status" value="1"/>
</dbReference>
<evidence type="ECO:0000256" key="1">
    <source>
        <dbReference type="ARBA" id="ARBA00010884"/>
    </source>
</evidence>
<dbReference type="NCBIfam" id="NF008218">
    <property type="entry name" value="PRK10985.1"/>
    <property type="match status" value="1"/>
</dbReference>
<accession>A0AAD0S280</accession>